<protein>
    <recommendedName>
        <fullName evidence="3">Reverse transcriptase zinc-binding domain-containing protein</fullName>
    </recommendedName>
</protein>
<evidence type="ECO:0008006" key="3">
    <source>
        <dbReference type="Google" id="ProtNLM"/>
    </source>
</evidence>
<evidence type="ECO:0000313" key="1">
    <source>
        <dbReference type="EMBL" id="KAH1089674.1"/>
    </source>
</evidence>
<dbReference type="OrthoDB" id="1001947at2759"/>
<organism evidence="1 2">
    <name type="scientific">Gossypium stocksii</name>
    <dbReference type="NCBI Taxonomy" id="47602"/>
    <lineage>
        <taxon>Eukaryota</taxon>
        <taxon>Viridiplantae</taxon>
        <taxon>Streptophyta</taxon>
        <taxon>Embryophyta</taxon>
        <taxon>Tracheophyta</taxon>
        <taxon>Spermatophyta</taxon>
        <taxon>Magnoliopsida</taxon>
        <taxon>eudicotyledons</taxon>
        <taxon>Gunneridae</taxon>
        <taxon>Pentapetalae</taxon>
        <taxon>rosids</taxon>
        <taxon>malvids</taxon>
        <taxon>Malvales</taxon>
        <taxon>Malvaceae</taxon>
        <taxon>Malvoideae</taxon>
        <taxon>Gossypium</taxon>
    </lineage>
</organism>
<keyword evidence="2" id="KW-1185">Reference proteome</keyword>
<evidence type="ECO:0000313" key="2">
    <source>
        <dbReference type="Proteomes" id="UP000828251"/>
    </source>
</evidence>
<dbReference type="EMBL" id="JAIQCV010000006">
    <property type="protein sequence ID" value="KAH1089674.1"/>
    <property type="molecule type" value="Genomic_DNA"/>
</dbReference>
<gene>
    <name evidence="1" type="ORF">J1N35_016931</name>
</gene>
<dbReference type="Proteomes" id="UP000828251">
    <property type="component" value="Unassembled WGS sequence"/>
</dbReference>
<dbReference type="PANTHER" id="PTHR33116:SF86">
    <property type="entry name" value="REVERSE TRANSCRIPTASE DOMAIN-CONTAINING PROTEIN"/>
    <property type="match status" value="1"/>
</dbReference>
<reference evidence="1 2" key="1">
    <citation type="journal article" date="2021" name="Plant Biotechnol. J.">
        <title>Multi-omics assisted identification of the key and species-specific regulatory components of drought-tolerant mechanisms in Gossypium stocksii.</title>
        <authorList>
            <person name="Yu D."/>
            <person name="Ke L."/>
            <person name="Zhang D."/>
            <person name="Wu Y."/>
            <person name="Sun Y."/>
            <person name="Mei J."/>
            <person name="Sun J."/>
            <person name="Sun Y."/>
        </authorList>
    </citation>
    <scope>NUCLEOTIDE SEQUENCE [LARGE SCALE GENOMIC DNA]</scope>
    <source>
        <strain evidence="2">cv. E1</strain>
        <tissue evidence="1">Leaf</tissue>
    </source>
</reference>
<sequence>MSTFASMMIPKRICDEIECIVRQFIWGFSDGCQKMSLVNWESICQPRSCRGLGIGHLRDQNASFMMKLGCNLVYKQDALWVRVLRSKYGMKDAISTSTS</sequence>
<accession>A0A9D3VLI5</accession>
<comment type="caution">
    <text evidence="1">The sequence shown here is derived from an EMBL/GenBank/DDBJ whole genome shotgun (WGS) entry which is preliminary data.</text>
</comment>
<proteinExistence type="predicted"/>
<dbReference type="PANTHER" id="PTHR33116">
    <property type="entry name" value="REVERSE TRANSCRIPTASE ZINC-BINDING DOMAIN-CONTAINING PROTEIN-RELATED-RELATED"/>
    <property type="match status" value="1"/>
</dbReference>
<dbReference type="AlphaFoldDB" id="A0A9D3VLI5"/>
<name>A0A9D3VLI5_9ROSI</name>